<sequence>MAMTKLLLLLLPVVYKDRALFSSHYVCCSNARQHPWTLGRRSVKWWHPSWNRRRHLSRWANQLFSYPRKCIRPRRVH</sequence>
<dbReference type="AlphaFoldDB" id="A0A2M4B249"/>
<accession>A0A2M4B249</accession>
<evidence type="ECO:0000256" key="1">
    <source>
        <dbReference type="SAM" id="SignalP"/>
    </source>
</evidence>
<reference evidence="2" key="1">
    <citation type="submission" date="2018-01" db="EMBL/GenBank/DDBJ databases">
        <title>An insight into the sialome of Amazonian anophelines.</title>
        <authorList>
            <person name="Ribeiro J.M."/>
            <person name="Scarpassa V."/>
            <person name="Calvo E."/>
        </authorList>
    </citation>
    <scope>NUCLEOTIDE SEQUENCE</scope>
    <source>
        <tissue evidence="2">Salivary glands</tissue>
    </source>
</reference>
<keyword evidence="1" id="KW-0732">Signal</keyword>
<organism evidence="2">
    <name type="scientific">Anopheles triannulatus</name>
    <dbReference type="NCBI Taxonomy" id="58253"/>
    <lineage>
        <taxon>Eukaryota</taxon>
        <taxon>Metazoa</taxon>
        <taxon>Ecdysozoa</taxon>
        <taxon>Arthropoda</taxon>
        <taxon>Hexapoda</taxon>
        <taxon>Insecta</taxon>
        <taxon>Pterygota</taxon>
        <taxon>Neoptera</taxon>
        <taxon>Endopterygota</taxon>
        <taxon>Diptera</taxon>
        <taxon>Nematocera</taxon>
        <taxon>Culicoidea</taxon>
        <taxon>Culicidae</taxon>
        <taxon>Anophelinae</taxon>
        <taxon>Anopheles</taxon>
    </lineage>
</organism>
<feature type="signal peptide" evidence="1">
    <location>
        <begin position="1"/>
        <end position="19"/>
    </location>
</feature>
<protein>
    <submittedName>
        <fullName evidence="2">Putative secreted protein</fullName>
    </submittedName>
</protein>
<evidence type="ECO:0000313" key="2">
    <source>
        <dbReference type="EMBL" id="MBW47032.1"/>
    </source>
</evidence>
<feature type="chain" id="PRO_5014701608" evidence="1">
    <location>
        <begin position="20"/>
        <end position="77"/>
    </location>
</feature>
<dbReference type="EMBL" id="GGFK01013711">
    <property type="protein sequence ID" value="MBW47032.1"/>
    <property type="molecule type" value="Transcribed_RNA"/>
</dbReference>
<name>A0A2M4B249_9DIPT</name>
<proteinExistence type="predicted"/>